<dbReference type="STRING" id="765952.PUV_16410"/>
<gene>
    <name evidence="1" type="ordered locus">PUV_16410</name>
</gene>
<protein>
    <submittedName>
        <fullName evidence="1">Uncharacterized protein</fullName>
    </submittedName>
</protein>
<dbReference type="AlphaFoldDB" id="F8L063"/>
<evidence type="ECO:0000313" key="1">
    <source>
        <dbReference type="EMBL" id="CCB86591.1"/>
    </source>
</evidence>
<accession>F8L063</accession>
<dbReference type="EMBL" id="FR872580">
    <property type="protein sequence ID" value="CCB86591.1"/>
    <property type="molecule type" value="Genomic_DNA"/>
</dbReference>
<keyword evidence="2" id="KW-1185">Reference proteome</keyword>
<dbReference type="HOGENOM" id="CLU_1853271_0_0_0"/>
<proteinExistence type="predicted"/>
<dbReference type="Proteomes" id="UP000000495">
    <property type="component" value="Chromosome"/>
</dbReference>
<reference evidence="1 2" key="2">
    <citation type="journal article" date="2011" name="Mol. Biol. Evol.">
        <title>Unity in variety--the pan-genome of the Chlamydiae.</title>
        <authorList>
            <person name="Collingro A."/>
            <person name="Tischler P."/>
            <person name="Weinmaier T."/>
            <person name="Penz T."/>
            <person name="Heinz E."/>
            <person name="Brunham R.C."/>
            <person name="Read T.D."/>
            <person name="Bavoil P.M."/>
            <person name="Sachse K."/>
            <person name="Kahane S."/>
            <person name="Friedman M.G."/>
            <person name="Rattei T."/>
            <person name="Myers G.S."/>
            <person name="Horn M."/>
        </authorList>
    </citation>
    <scope>NUCLEOTIDE SEQUENCE [LARGE SCALE GENOMIC DNA]</scope>
    <source>
        <strain evidence="2">UV7</strain>
    </source>
</reference>
<reference key="1">
    <citation type="journal article" date="2011" name="Mol. Biol. Evol.">
        <title>Unity in variety -- the pan-genome of the Chlamydiae.</title>
        <authorList>
            <person name="Collingro A."/>
            <person name="Tischler P."/>
            <person name="Weinmaier T."/>
            <person name="Penz T."/>
            <person name="Heinz E."/>
            <person name="Brunham R.C."/>
            <person name="Read T.D."/>
            <person name="Bavoil P.M."/>
            <person name="Sachse K."/>
            <person name="Kahane S."/>
            <person name="Friedman M.G."/>
            <person name="Rattei T."/>
            <person name="Myers G.S.A."/>
            <person name="Horn M."/>
        </authorList>
    </citation>
    <scope>NUCLEOTIDE SEQUENCE</scope>
    <source>
        <strain>UV7</strain>
    </source>
</reference>
<dbReference type="KEGG" id="puv:PUV_16410"/>
<name>F8L063_PARAV</name>
<organism evidence="1 2">
    <name type="scientific">Parachlamydia acanthamoebae (strain UV7)</name>
    <dbReference type="NCBI Taxonomy" id="765952"/>
    <lineage>
        <taxon>Bacteria</taxon>
        <taxon>Pseudomonadati</taxon>
        <taxon>Chlamydiota</taxon>
        <taxon>Chlamydiia</taxon>
        <taxon>Parachlamydiales</taxon>
        <taxon>Parachlamydiaceae</taxon>
        <taxon>Parachlamydia</taxon>
    </lineage>
</organism>
<evidence type="ECO:0000313" key="2">
    <source>
        <dbReference type="Proteomes" id="UP000000495"/>
    </source>
</evidence>
<sequence>MIRSEAPSGLYIGTYEKKFYQDSGFTFLITRNNFWYYKSRNVAEFLEQEGLEHRVFFHNPIYTQQEGSNIQCEGDIFVPNKGIGRFYLLQFIPNQISYQAVYLIYCCFEPENYDTAKEEFEKVSRLIYRASRGQILYP</sequence>